<keyword evidence="1" id="KW-0406">Ion transport</keyword>
<dbReference type="InterPro" id="IPR014710">
    <property type="entry name" value="RmlC-like_jellyroll"/>
</dbReference>
<dbReference type="InterPro" id="IPR000595">
    <property type="entry name" value="cNMP-bd_dom"/>
</dbReference>
<keyword evidence="2" id="KW-0407">Ion channel</keyword>
<evidence type="ECO:0000259" key="3">
    <source>
        <dbReference type="PROSITE" id="PS50042"/>
    </source>
</evidence>
<dbReference type="EMBL" id="OIVN01000870">
    <property type="protein sequence ID" value="SPC86700.1"/>
    <property type="molecule type" value="Genomic_DNA"/>
</dbReference>
<sequence>MPVLQIMDEELLLKICDSLKPVYYNEHTYIVREGDPIDAMFFIKDGIAWTYTNSNGEVECLENGHYFGEELLELSFSKLSRLPFSPRTVVKTHGRIEAFALMAEDLKNIVSKNLMQVGKEKSEPFAAYVVQAAWRRHHENKNLKLAKGNKNLPSSSTRGN</sequence>
<evidence type="ECO:0000256" key="1">
    <source>
        <dbReference type="ARBA" id="ARBA00023286"/>
    </source>
</evidence>
<name>A0A2N9FI40_FAGSY</name>
<dbReference type="GO" id="GO:0016020">
    <property type="term" value="C:membrane"/>
    <property type="evidence" value="ECO:0007669"/>
    <property type="project" value="UniProtKB-SubCell"/>
</dbReference>
<dbReference type="PANTHER" id="PTHR45651">
    <property type="entry name" value="CYCLIC NUCLEOTIDE-GATED ION CHANNEL 15-RELATED-RELATED"/>
    <property type="match status" value="1"/>
</dbReference>
<reference evidence="4" key="1">
    <citation type="submission" date="2018-02" db="EMBL/GenBank/DDBJ databases">
        <authorList>
            <person name="Cohen D.B."/>
            <person name="Kent A.D."/>
        </authorList>
    </citation>
    <scope>NUCLEOTIDE SEQUENCE</scope>
</reference>
<keyword evidence="1" id="KW-0813">Transport</keyword>
<dbReference type="PROSITE" id="PS50042">
    <property type="entry name" value="CNMP_BINDING_3"/>
    <property type="match status" value="1"/>
</dbReference>
<proteinExistence type="predicted"/>
<gene>
    <name evidence="4" type="ORF">FSB_LOCUS14582</name>
</gene>
<dbReference type="Gene3D" id="2.60.120.10">
    <property type="entry name" value="Jelly Rolls"/>
    <property type="match status" value="1"/>
</dbReference>
<dbReference type="GO" id="GO:0034220">
    <property type="term" value="P:monoatomic ion transmembrane transport"/>
    <property type="evidence" value="ECO:0007669"/>
    <property type="project" value="UniProtKB-KW"/>
</dbReference>
<dbReference type="SUPFAM" id="SSF51206">
    <property type="entry name" value="cAMP-binding domain-like"/>
    <property type="match status" value="1"/>
</dbReference>
<organism evidence="4">
    <name type="scientific">Fagus sylvatica</name>
    <name type="common">Beechnut</name>
    <dbReference type="NCBI Taxonomy" id="28930"/>
    <lineage>
        <taxon>Eukaryota</taxon>
        <taxon>Viridiplantae</taxon>
        <taxon>Streptophyta</taxon>
        <taxon>Embryophyta</taxon>
        <taxon>Tracheophyta</taxon>
        <taxon>Spermatophyta</taxon>
        <taxon>Magnoliopsida</taxon>
        <taxon>eudicotyledons</taxon>
        <taxon>Gunneridae</taxon>
        <taxon>Pentapetalae</taxon>
        <taxon>rosids</taxon>
        <taxon>fabids</taxon>
        <taxon>Fagales</taxon>
        <taxon>Fagaceae</taxon>
        <taxon>Fagus</taxon>
    </lineage>
</organism>
<dbReference type="PANTHER" id="PTHR45651:SF68">
    <property type="entry name" value="ION TRANSPORT DOMAIN-CONTAINING PROTEIN"/>
    <property type="match status" value="1"/>
</dbReference>
<keyword evidence="1" id="KW-1071">Ligand-gated ion channel</keyword>
<dbReference type="AlphaFoldDB" id="A0A2N9FI40"/>
<dbReference type="Pfam" id="PF00027">
    <property type="entry name" value="cNMP_binding"/>
    <property type="match status" value="1"/>
</dbReference>
<dbReference type="InterPro" id="IPR018490">
    <property type="entry name" value="cNMP-bd_dom_sf"/>
</dbReference>
<accession>A0A2N9FI40</accession>
<evidence type="ECO:0000313" key="4">
    <source>
        <dbReference type="EMBL" id="SPC86700.1"/>
    </source>
</evidence>
<protein>
    <recommendedName>
        <fullName evidence="3">Cyclic nucleotide-binding domain-containing protein</fullName>
    </recommendedName>
</protein>
<dbReference type="SMART" id="SM00100">
    <property type="entry name" value="cNMP"/>
    <property type="match status" value="1"/>
</dbReference>
<feature type="domain" description="Cyclic nucleotide-binding" evidence="3">
    <location>
        <begin position="3"/>
        <end position="88"/>
    </location>
</feature>
<dbReference type="CDD" id="cd00038">
    <property type="entry name" value="CAP_ED"/>
    <property type="match status" value="1"/>
</dbReference>
<evidence type="ECO:0000256" key="2">
    <source>
        <dbReference type="ARBA" id="ARBA00023303"/>
    </source>
</evidence>